<protein>
    <submittedName>
        <fullName evidence="8">Cation-transporting ATPase E</fullName>
    </submittedName>
</protein>
<evidence type="ECO:0000256" key="5">
    <source>
        <dbReference type="ARBA" id="ARBA00023136"/>
    </source>
</evidence>
<gene>
    <name evidence="8" type="ORF">DES51_101141</name>
</gene>
<dbReference type="InterPro" id="IPR008250">
    <property type="entry name" value="ATPase_P-typ_transduc_dom_A_sf"/>
</dbReference>
<dbReference type="InterPro" id="IPR001757">
    <property type="entry name" value="P_typ_ATPase"/>
</dbReference>
<comment type="subcellular location">
    <subcellularLocation>
        <location evidence="1">Membrane</location>
        <topology evidence="1">Multi-pass membrane protein</topology>
    </subcellularLocation>
</comment>
<feature type="transmembrane region" description="Helical" evidence="6">
    <location>
        <begin position="650"/>
        <end position="671"/>
    </location>
</feature>
<dbReference type="RefSeq" id="WP_022936448.1">
    <property type="nucleotide sequence ID" value="NZ_CABKRQ010000001.1"/>
</dbReference>
<feature type="transmembrane region" description="Helical" evidence="6">
    <location>
        <begin position="68"/>
        <end position="86"/>
    </location>
</feature>
<evidence type="ECO:0000259" key="7">
    <source>
        <dbReference type="Pfam" id="PF00122"/>
    </source>
</evidence>
<dbReference type="InterPro" id="IPR023298">
    <property type="entry name" value="ATPase_P-typ_TM_dom_sf"/>
</dbReference>
<dbReference type="OrthoDB" id="9760364at2"/>
<dbReference type="InterPro" id="IPR044492">
    <property type="entry name" value="P_typ_ATPase_HD_dom"/>
</dbReference>
<evidence type="ECO:0000256" key="6">
    <source>
        <dbReference type="SAM" id="Phobius"/>
    </source>
</evidence>
<evidence type="ECO:0000313" key="9">
    <source>
        <dbReference type="Proteomes" id="UP000247612"/>
    </source>
</evidence>
<dbReference type="SFLD" id="SFLDS00003">
    <property type="entry name" value="Haloacid_Dehalogenase"/>
    <property type="match status" value="1"/>
</dbReference>
<dbReference type="Proteomes" id="UP000247612">
    <property type="component" value="Unassembled WGS sequence"/>
</dbReference>
<sequence length="770" mass="84769">MNKEKFRFTGLSAAEVTQRENENKVNVEIRPESKTIKDICKDNIFTYFNLIFCILALILIAARSFHNMLFMFVVVINTSIGIIQEIRAKKTLDALRLVSAPKAHVIRDGELQEINAHALVLDDLVVFEAGNQIYADAQIVEGQLEVNESLLTGEADALVKKAGDELLSGSFVISGQCSARLIRVGADAYASRLIKEASKSKVVQSEMMTSLRKLVKGIGIAIIPIGVLMFLKQTWLLHQDFSQSAVSVVAALIGMIPEGLVLLTSVALALSILRLAKRQTVVHELYCIETLARVDVLCLDKTGTITEGSLLLEKIIALDHHPEKQILEILNAMAHNTSDNNATAQAIKEFFKHDTSDWVKIDEQPFSSQRKLSSLTFEEHGRFVLGAFEYVIPSLASNYTAEINRYLEEGQRVLLLAKEDEPLAFLLFSDKIRDHANETLSYFEQQGVTLKVISGDNPIAVRQIASRAGIKDAHRMADASKLDDEALIQAAEDTVVFGRVSPKQKKLLIQTLKQNGHTVAMTGDGVNDILAMKEADCSVAMASGSEAASHAAQLVLLDSDFTVMPKILEEGRRVINNIQRSASLFLVKNIYSFLVAVLLMFFAFPYPFTPIQLTLISSLTIGIPSFILAFEPSTSRVRGKFMETVLLRALPGGLTNVTIIIAAVCASMIMGIPSDHTSYICMVSAGTCGLLVLLVTCLPLSQMRKILLAVMASLFVGLSILSLPYIIQTPMRLTSFILLAVLLAAIPFILRGYTLLIRRIEKLYQSKTKK</sequence>
<dbReference type="PRINTS" id="PR00120">
    <property type="entry name" value="HATPASE"/>
</dbReference>
<feature type="transmembrane region" description="Helical" evidence="6">
    <location>
        <begin position="251"/>
        <end position="273"/>
    </location>
</feature>
<dbReference type="Pfam" id="PF00702">
    <property type="entry name" value="Hydrolase"/>
    <property type="match status" value="1"/>
</dbReference>
<feature type="domain" description="P-type ATPase A" evidence="7">
    <location>
        <begin position="99"/>
        <end position="196"/>
    </location>
</feature>
<feature type="transmembrane region" description="Helical" evidence="6">
    <location>
        <begin position="214"/>
        <end position="231"/>
    </location>
</feature>
<dbReference type="InterPro" id="IPR023214">
    <property type="entry name" value="HAD_sf"/>
</dbReference>
<dbReference type="SUPFAM" id="SSF81653">
    <property type="entry name" value="Calcium ATPase, transduction domain A"/>
    <property type="match status" value="1"/>
</dbReference>
<feature type="transmembrane region" description="Helical" evidence="6">
    <location>
        <begin position="733"/>
        <end position="757"/>
    </location>
</feature>
<dbReference type="InterPro" id="IPR023299">
    <property type="entry name" value="ATPase_P-typ_cyto_dom_N"/>
</dbReference>
<accession>A0A2V2FHD8</accession>
<keyword evidence="2 6" id="KW-0812">Transmembrane</keyword>
<dbReference type="InterPro" id="IPR018303">
    <property type="entry name" value="ATPase_P-typ_P_site"/>
</dbReference>
<dbReference type="Gene3D" id="3.40.1110.10">
    <property type="entry name" value="Calcium-transporting ATPase, cytoplasmic domain N"/>
    <property type="match status" value="1"/>
</dbReference>
<keyword evidence="9" id="KW-1185">Reference proteome</keyword>
<dbReference type="InterPro" id="IPR036412">
    <property type="entry name" value="HAD-like_sf"/>
</dbReference>
<dbReference type="Gene3D" id="3.40.50.1000">
    <property type="entry name" value="HAD superfamily/HAD-like"/>
    <property type="match status" value="1"/>
</dbReference>
<dbReference type="Pfam" id="PF00122">
    <property type="entry name" value="E1-E2_ATPase"/>
    <property type="match status" value="1"/>
</dbReference>
<dbReference type="EMBL" id="QJKH01000001">
    <property type="protein sequence ID" value="PXX81532.1"/>
    <property type="molecule type" value="Genomic_DNA"/>
</dbReference>
<feature type="transmembrane region" description="Helical" evidence="6">
    <location>
        <begin position="706"/>
        <end position="727"/>
    </location>
</feature>
<dbReference type="PROSITE" id="PS00154">
    <property type="entry name" value="ATPASE_E1_E2"/>
    <property type="match status" value="1"/>
</dbReference>
<dbReference type="SUPFAM" id="SSF81665">
    <property type="entry name" value="Calcium ATPase, transmembrane domain M"/>
    <property type="match status" value="1"/>
</dbReference>
<organism evidence="8 9">
    <name type="scientific">Dielma fastidiosa</name>
    <dbReference type="NCBI Taxonomy" id="1034346"/>
    <lineage>
        <taxon>Bacteria</taxon>
        <taxon>Bacillati</taxon>
        <taxon>Bacillota</taxon>
        <taxon>Erysipelotrichia</taxon>
        <taxon>Erysipelotrichales</taxon>
        <taxon>Erysipelotrichaceae</taxon>
        <taxon>Dielma</taxon>
    </lineage>
</organism>
<feature type="transmembrane region" description="Helical" evidence="6">
    <location>
        <begin position="610"/>
        <end position="630"/>
    </location>
</feature>
<evidence type="ECO:0000256" key="1">
    <source>
        <dbReference type="ARBA" id="ARBA00004141"/>
    </source>
</evidence>
<keyword evidence="5 6" id="KW-0472">Membrane</keyword>
<keyword evidence="3" id="KW-1278">Translocase</keyword>
<evidence type="ECO:0000256" key="2">
    <source>
        <dbReference type="ARBA" id="ARBA00022692"/>
    </source>
</evidence>
<name>A0A2V2FHD8_9FIRM</name>
<evidence type="ECO:0000256" key="3">
    <source>
        <dbReference type="ARBA" id="ARBA00022967"/>
    </source>
</evidence>
<proteinExistence type="predicted"/>
<dbReference type="PRINTS" id="PR00119">
    <property type="entry name" value="CATATPASE"/>
</dbReference>
<feature type="transmembrane region" description="Helical" evidence="6">
    <location>
        <begin position="677"/>
        <end position="699"/>
    </location>
</feature>
<dbReference type="Gene3D" id="1.20.1110.10">
    <property type="entry name" value="Calcium-transporting ATPase, transmembrane domain"/>
    <property type="match status" value="1"/>
</dbReference>
<dbReference type="PANTHER" id="PTHR42861">
    <property type="entry name" value="CALCIUM-TRANSPORTING ATPASE"/>
    <property type="match status" value="1"/>
</dbReference>
<dbReference type="SUPFAM" id="SSF56784">
    <property type="entry name" value="HAD-like"/>
    <property type="match status" value="1"/>
</dbReference>
<evidence type="ECO:0000256" key="4">
    <source>
        <dbReference type="ARBA" id="ARBA00022989"/>
    </source>
</evidence>
<comment type="caution">
    <text evidence="8">The sequence shown here is derived from an EMBL/GenBank/DDBJ whole genome shotgun (WGS) entry which is preliminary data.</text>
</comment>
<reference evidence="8 9" key="1">
    <citation type="submission" date="2018-05" db="EMBL/GenBank/DDBJ databases">
        <title>Genomic Encyclopedia of Type Strains, Phase IV (KMG-IV): sequencing the most valuable type-strain genomes for metagenomic binning, comparative biology and taxonomic classification.</title>
        <authorList>
            <person name="Goeker M."/>
        </authorList>
    </citation>
    <scope>NUCLEOTIDE SEQUENCE [LARGE SCALE GENOMIC DNA]</scope>
    <source>
        <strain evidence="8 9">JC118</strain>
    </source>
</reference>
<dbReference type="GO" id="GO:0016887">
    <property type="term" value="F:ATP hydrolysis activity"/>
    <property type="evidence" value="ECO:0007669"/>
    <property type="project" value="InterPro"/>
</dbReference>
<dbReference type="NCBIfam" id="TIGR01494">
    <property type="entry name" value="ATPase_P-type"/>
    <property type="match status" value="2"/>
</dbReference>
<dbReference type="Gene3D" id="2.70.150.10">
    <property type="entry name" value="Calcium-transporting ATPase, cytoplasmic transduction domain A"/>
    <property type="match status" value="1"/>
</dbReference>
<evidence type="ECO:0000313" key="8">
    <source>
        <dbReference type="EMBL" id="PXX81532.1"/>
    </source>
</evidence>
<dbReference type="GO" id="GO:0016020">
    <property type="term" value="C:membrane"/>
    <property type="evidence" value="ECO:0007669"/>
    <property type="project" value="UniProtKB-SubCell"/>
</dbReference>
<feature type="transmembrane region" description="Helical" evidence="6">
    <location>
        <begin position="44"/>
        <end position="62"/>
    </location>
</feature>
<feature type="transmembrane region" description="Helical" evidence="6">
    <location>
        <begin position="582"/>
        <end position="604"/>
    </location>
</feature>
<dbReference type="InterPro" id="IPR059000">
    <property type="entry name" value="ATPase_P-type_domA"/>
</dbReference>
<dbReference type="STRING" id="1034346.GCA_000313565_00140"/>
<dbReference type="GO" id="GO:0005524">
    <property type="term" value="F:ATP binding"/>
    <property type="evidence" value="ECO:0007669"/>
    <property type="project" value="InterPro"/>
</dbReference>
<dbReference type="SFLD" id="SFLDG00002">
    <property type="entry name" value="C1.7:_P-type_atpase_like"/>
    <property type="match status" value="1"/>
</dbReference>
<dbReference type="SFLD" id="SFLDF00027">
    <property type="entry name" value="p-type_atpase"/>
    <property type="match status" value="1"/>
</dbReference>
<dbReference type="AlphaFoldDB" id="A0A2V2FHD8"/>
<keyword evidence="4 6" id="KW-1133">Transmembrane helix</keyword>